<dbReference type="Pfam" id="PF13385">
    <property type="entry name" value="Laminin_G_3"/>
    <property type="match status" value="1"/>
</dbReference>
<name>A0ABV6PUC7_9BURK</name>
<dbReference type="Gene3D" id="2.60.120.200">
    <property type="match status" value="1"/>
</dbReference>
<organism evidence="4 5">
    <name type="scientific">Ottowia pentelensis</name>
    <dbReference type="NCBI Taxonomy" id="511108"/>
    <lineage>
        <taxon>Bacteria</taxon>
        <taxon>Pseudomonadati</taxon>
        <taxon>Pseudomonadota</taxon>
        <taxon>Betaproteobacteria</taxon>
        <taxon>Burkholderiales</taxon>
        <taxon>Comamonadaceae</taxon>
        <taxon>Ottowia</taxon>
    </lineage>
</organism>
<proteinExistence type="predicted"/>
<dbReference type="SUPFAM" id="SSF49899">
    <property type="entry name" value="Concanavalin A-like lectins/glucanases"/>
    <property type="match status" value="1"/>
</dbReference>
<keyword evidence="1" id="KW-0732">Signal</keyword>
<evidence type="ECO:0000259" key="3">
    <source>
        <dbReference type="SMART" id="SM00560"/>
    </source>
</evidence>
<sequence>MAAARYWRIVGVETYAGGDLELGELHLYGASGRLDAAATLTSTIAPTAGTLAALQDDNLGTTCRFAAAAVRAGGFAISWDFGAGNTADSIGLRLGAAAQDVFMAGCTLQYSADGAQWQLLSEFSRYAWPGVGAYTIAPEVGDTDYAKVAALLHFDGVGGSTTFNDNSPRPKAITAAGGAALSTTQSQFGGASLAVTGVGAGVGGGVVLVGDSADLDVSTGDFTVELWVRPASFSGTAILVNKAAGTAGGYPFQIYTTATGAVAAWSYDLAGVQLYAMSSAAGALAVSVWTSLAFVRFGNTLSLYINGINAASAAYSGVLPANAFPMSIGAYSDGKYGFSGHIDEFRLTKGVARYTASFAPPTEPFPSSTGGIGGTLFLPSTQHTAASAAQIAASAPVPAFSTRRTAPLQLARDVEVGGPGTIYGTTQTKGTPNTPTKARVVLLCQRSKLPVRETWSDPVTGAFEFTGLDERTEFIALAQDSTGSFRPVAADRVLPEVPA</sequence>
<protein>
    <submittedName>
        <fullName evidence="4">LamG domain-containing protein</fullName>
    </submittedName>
</protein>
<dbReference type="InterPro" id="IPR006558">
    <property type="entry name" value="LamG-like"/>
</dbReference>
<dbReference type="EMBL" id="JBHLTN010000021">
    <property type="protein sequence ID" value="MFC0593154.1"/>
    <property type="molecule type" value="Genomic_DNA"/>
</dbReference>
<feature type="domain" description="LamG-like jellyroll fold" evidence="3">
    <location>
        <begin position="220"/>
        <end position="355"/>
    </location>
</feature>
<gene>
    <name evidence="4" type="ORF">ACFFGG_11345</name>
</gene>
<accession>A0ABV6PUC7</accession>
<evidence type="ECO:0000256" key="1">
    <source>
        <dbReference type="ARBA" id="ARBA00022729"/>
    </source>
</evidence>
<keyword evidence="2" id="KW-1015">Disulfide bond</keyword>
<evidence type="ECO:0000313" key="5">
    <source>
        <dbReference type="Proteomes" id="UP001589834"/>
    </source>
</evidence>
<dbReference type="InterPro" id="IPR013320">
    <property type="entry name" value="ConA-like_dom_sf"/>
</dbReference>
<comment type="caution">
    <text evidence="4">The sequence shown here is derived from an EMBL/GenBank/DDBJ whole genome shotgun (WGS) entry which is preliminary data.</text>
</comment>
<reference evidence="4 5" key="1">
    <citation type="submission" date="2024-09" db="EMBL/GenBank/DDBJ databases">
        <authorList>
            <person name="Sun Q."/>
            <person name="Mori K."/>
        </authorList>
    </citation>
    <scope>NUCLEOTIDE SEQUENCE [LARGE SCALE GENOMIC DNA]</scope>
    <source>
        <strain evidence="4 5">NCAIM B.02336</strain>
    </source>
</reference>
<keyword evidence="5" id="KW-1185">Reference proteome</keyword>
<dbReference type="Proteomes" id="UP001589834">
    <property type="component" value="Unassembled WGS sequence"/>
</dbReference>
<dbReference type="RefSeq" id="WP_377483128.1">
    <property type="nucleotide sequence ID" value="NZ_JBHLTN010000021.1"/>
</dbReference>
<evidence type="ECO:0000313" key="4">
    <source>
        <dbReference type="EMBL" id="MFC0593154.1"/>
    </source>
</evidence>
<evidence type="ECO:0000256" key="2">
    <source>
        <dbReference type="ARBA" id="ARBA00023157"/>
    </source>
</evidence>
<dbReference type="SMART" id="SM00560">
    <property type="entry name" value="LamGL"/>
    <property type="match status" value="1"/>
</dbReference>